<accession>Q025I9</accession>
<protein>
    <submittedName>
        <fullName evidence="6">LamG domain protein jellyroll fold domain protein</fullName>
    </submittedName>
</protein>
<dbReference type="InterPro" id="IPR006558">
    <property type="entry name" value="LamG-like"/>
</dbReference>
<dbReference type="AlphaFoldDB" id="Q025I9"/>
<name>Q025I9_SOLUE</name>
<gene>
    <name evidence="6" type="ordered locus">Acid_2341</name>
</gene>
<keyword evidence="1" id="KW-0732">Signal</keyword>
<dbReference type="STRING" id="234267.Acid_2341"/>
<evidence type="ECO:0000259" key="5">
    <source>
        <dbReference type="SMART" id="SM00560"/>
    </source>
</evidence>
<dbReference type="eggNOG" id="COG3055">
    <property type="taxonomic scope" value="Bacteria"/>
</dbReference>
<keyword evidence="4" id="KW-0812">Transmembrane</keyword>
<dbReference type="InterPro" id="IPR013320">
    <property type="entry name" value="ConA-like_dom_sf"/>
</dbReference>
<dbReference type="Pfam" id="PF13385">
    <property type="entry name" value="Laminin_G_3"/>
    <property type="match status" value="2"/>
</dbReference>
<dbReference type="HOGENOM" id="CLU_347458_0_0_0"/>
<dbReference type="Gene3D" id="2.60.120.200">
    <property type="match status" value="2"/>
</dbReference>
<feature type="domain" description="LamG-like jellyroll fold" evidence="5">
    <location>
        <begin position="633"/>
        <end position="775"/>
    </location>
</feature>
<evidence type="ECO:0000256" key="4">
    <source>
        <dbReference type="SAM" id="Phobius"/>
    </source>
</evidence>
<feature type="region of interest" description="Disordered" evidence="3">
    <location>
        <begin position="1"/>
        <end position="38"/>
    </location>
</feature>
<evidence type="ECO:0000256" key="2">
    <source>
        <dbReference type="ARBA" id="ARBA00023157"/>
    </source>
</evidence>
<dbReference type="KEGG" id="sus:Acid_2341"/>
<sequence length="812" mass="84508">MKFDRTEPKCVCASQDAAGQRDVAPQMNPAAPPRAMHAGAKRTRESHCEPCLRMLGEPGNNPESEMRGRQTNPSIPSSAMRADTKRTQALPLLAVLLIGSTVPAMAAYPNGYSFCKVVTTQHGMVSGSSDLANYPLTVALTDPALKTASNGGGVNNSNGYDIAFYPDCSGSGTALKWELESYSPTTGAIVAHVLRPTLSHTTDDTIGMYYGGAFNSFQSTAGAVWESGFRGVWHLPNGSVLSLTDSTANANNTTNNGAAAVPGIVDGGAGGSGSQWVNLGTSSALQPNSAFTLSAWVKLNSLASYPGLITSPYQANTAAGYILAVDTTGRLALYTDPNGTGTGYNVALSSNTISTGAWYYVAATWDGSTQRLYFNGVPDGAHAAASVNYGAVVAPGRLLSYPNQNANGSIDEVRISGVARSPDWILTEYRNQSSPSTYISVGPQLTSIGYSNGYSYCKVVTTLHTMVSGSNDLANYPLTVSLTDADLKTAANGGLVNNSNGYDIGFYQDCSGAGAPLNWEVESYSPATGALVAHVLRPALSHTADDTIGMYYGGAFSNFQSTPGAVWDANYKLVWHAANDGGLVLTDSTSNANPITNHNAVAAVAGKIGGGAGFASGSAQYLDFGSSTGLNPANLTVEAWVNYTSVASPDGYNSVFDREHAAFAAGDYSLLIKNNGKMAYYLKDAAGAMVGIDGTGANTLSPGNWNHLVMTYSAGGSLTGYVNGSQDAATAATANGLSNGSSIPAQTSFYSAGFPRYLNASVDEIRVSSIARSADWVLTEFRNQSAPASYLSVGPRLSVGTVRIRHSVKTDQ</sequence>
<evidence type="ECO:0000313" key="6">
    <source>
        <dbReference type="EMBL" id="ABJ83330.1"/>
    </source>
</evidence>
<keyword evidence="2" id="KW-1015">Disulfide bond</keyword>
<dbReference type="SUPFAM" id="SSF49899">
    <property type="entry name" value="Concanavalin A-like lectins/glucanases"/>
    <property type="match status" value="2"/>
</dbReference>
<feature type="transmembrane region" description="Helical" evidence="4">
    <location>
        <begin position="89"/>
        <end position="108"/>
    </location>
</feature>
<dbReference type="OrthoDB" id="1551398at2"/>
<keyword evidence="4" id="KW-1133">Transmembrane helix</keyword>
<dbReference type="eggNOG" id="COG5306">
    <property type="taxonomic scope" value="Bacteria"/>
</dbReference>
<reference evidence="6" key="1">
    <citation type="submission" date="2006-10" db="EMBL/GenBank/DDBJ databases">
        <title>Complete sequence of Solibacter usitatus Ellin6076.</title>
        <authorList>
            <consortium name="US DOE Joint Genome Institute"/>
            <person name="Copeland A."/>
            <person name="Lucas S."/>
            <person name="Lapidus A."/>
            <person name="Barry K."/>
            <person name="Detter J.C."/>
            <person name="Glavina del Rio T."/>
            <person name="Hammon N."/>
            <person name="Israni S."/>
            <person name="Dalin E."/>
            <person name="Tice H."/>
            <person name="Pitluck S."/>
            <person name="Thompson L.S."/>
            <person name="Brettin T."/>
            <person name="Bruce D."/>
            <person name="Han C."/>
            <person name="Tapia R."/>
            <person name="Gilna P."/>
            <person name="Schmutz J."/>
            <person name="Larimer F."/>
            <person name="Land M."/>
            <person name="Hauser L."/>
            <person name="Kyrpides N."/>
            <person name="Mikhailova N."/>
            <person name="Janssen P.H."/>
            <person name="Kuske C.R."/>
            <person name="Richardson P."/>
        </authorList>
    </citation>
    <scope>NUCLEOTIDE SEQUENCE</scope>
    <source>
        <strain evidence="6">Ellin6076</strain>
    </source>
</reference>
<evidence type="ECO:0000256" key="1">
    <source>
        <dbReference type="ARBA" id="ARBA00022729"/>
    </source>
</evidence>
<proteinExistence type="predicted"/>
<keyword evidence="4" id="KW-0472">Membrane</keyword>
<feature type="domain" description="LamG-like jellyroll fold" evidence="5">
    <location>
        <begin position="289"/>
        <end position="423"/>
    </location>
</feature>
<dbReference type="InParanoid" id="Q025I9"/>
<feature type="region of interest" description="Disordered" evidence="3">
    <location>
        <begin position="56"/>
        <end position="82"/>
    </location>
</feature>
<dbReference type="SMART" id="SM00560">
    <property type="entry name" value="LamGL"/>
    <property type="match status" value="2"/>
</dbReference>
<organism evidence="6">
    <name type="scientific">Solibacter usitatus (strain Ellin6076)</name>
    <dbReference type="NCBI Taxonomy" id="234267"/>
    <lineage>
        <taxon>Bacteria</taxon>
        <taxon>Pseudomonadati</taxon>
        <taxon>Acidobacteriota</taxon>
        <taxon>Terriglobia</taxon>
        <taxon>Bryobacterales</taxon>
        <taxon>Solibacteraceae</taxon>
        <taxon>Candidatus Solibacter</taxon>
    </lineage>
</organism>
<evidence type="ECO:0000256" key="3">
    <source>
        <dbReference type="SAM" id="MobiDB-lite"/>
    </source>
</evidence>
<dbReference type="EMBL" id="CP000473">
    <property type="protein sequence ID" value="ABJ83330.1"/>
    <property type="molecule type" value="Genomic_DNA"/>
</dbReference>